<dbReference type="PANTHER" id="PTHR36891:SF1">
    <property type="entry name" value="OS01G0127400 PROTEIN"/>
    <property type="match status" value="1"/>
</dbReference>
<evidence type="ECO:0000259" key="2">
    <source>
        <dbReference type="Pfam" id="PF01370"/>
    </source>
</evidence>
<keyword evidence="1" id="KW-0560">Oxidoreductase</keyword>
<dbReference type="OrthoDB" id="2735536at2759"/>
<comment type="caution">
    <text evidence="3">The sequence shown here is derived from an EMBL/GenBank/DDBJ whole genome shotgun (WGS) entry which is preliminary data.</text>
</comment>
<dbReference type="Pfam" id="PF01370">
    <property type="entry name" value="Epimerase"/>
    <property type="match status" value="1"/>
</dbReference>
<reference evidence="3 4" key="1">
    <citation type="journal article" date="2020" name="Nat. Food">
        <title>A phased Vanilla planifolia genome enables genetic improvement of flavour and production.</title>
        <authorList>
            <person name="Hasing T."/>
            <person name="Tang H."/>
            <person name="Brym M."/>
            <person name="Khazi F."/>
            <person name="Huang T."/>
            <person name="Chambers A.H."/>
        </authorList>
    </citation>
    <scope>NUCLEOTIDE SEQUENCE [LARGE SCALE GENOMIC DNA]</scope>
    <source>
        <tissue evidence="3">Leaf</tissue>
    </source>
</reference>
<organism evidence="3 4">
    <name type="scientific">Vanilla planifolia</name>
    <name type="common">Vanilla</name>
    <dbReference type="NCBI Taxonomy" id="51239"/>
    <lineage>
        <taxon>Eukaryota</taxon>
        <taxon>Viridiplantae</taxon>
        <taxon>Streptophyta</taxon>
        <taxon>Embryophyta</taxon>
        <taxon>Tracheophyta</taxon>
        <taxon>Spermatophyta</taxon>
        <taxon>Magnoliopsida</taxon>
        <taxon>Liliopsida</taxon>
        <taxon>Asparagales</taxon>
        <taxon>Orchidaceae</taxon>
        <taxon>Vanilloideae</taxon>
        <taxon>Vanilleae</taxon>
        <taxon>Vanilla</taxon>
    </lineage>
</organism>
<accession>A0A835UH84</accession>
<evidence type="ECO:0000313" key="3">
    <source>
        <dbReference type="EMBL" id="KAG0463014.1"/>
    </source>
</evidence>
<dbReference type="GO" id="GO:0016491">
    <property type="term" value="F:oxidoreductase activity"/>
    <property type="evidence" value="ECO:0007669"/>
    <property type="project" value="UniProtKB-KW"/>
</dbReference>
<gene>
    <name evidence="3" type="ORF">HPP92_021490</name>
</gene>
<protein>
    <recommendedName>
        <fullName evidence="2">NAD-dependent epimerase/dehydratase domain-containing protein</fullName>
    </recommendedName>
</protein>
<dbReference type="FunFam" id="3.40.50.720:FF:000085">
    <property type="entry name" value="Dihydroflavonol reductase"/>
    <property type="match status" value="1"/>
</dbReference>
<dbReference type="Pfam" id="PF11805">
    <property type="entry name" value="DUF3326"/>
    <property type="match status" value="1"/>
</dbReference>
<dbReference type="SUPFAM" id="SSF51735">
    <property type="entry name" value="NAD(P)-binding Rossmann-fold domains"/>
    <property type="match status" value="1"/>
</dbReference>
<dbReference type="CDD" id="cd08958">
    <property type="entry name" value="FR_SDR_e"/>
    <property type="match status" value="1"/>
</dbReference>
<sequence>MAVELCGSLYVGGICKSSSSPVFSRSHYRPRTRFDCSAYLNASKYQRPYTTVMVVPTGVGAAIGGYAGDALPVARTLTAVADCVISHPNVLNAAMLYWPMPNILYVEGYALDRFAEGLWALRPVHQNKVGLILDAGMEEELRNRHLQVADATRASLGLPIFEYTVTDRPLKVEKWINPMNGQSTGRIKNPDSLLRAVDMLISQSHVNAVAVVGRFPDDELEDLEEYRQGKGVDLLAGFEAVISHLVVENFQIPCAHSPALLPSPLCSSLSPKSAAEEIGYTFLPCVLAGLSRAPQYVANWQSCSTNGLIFAADVDSVILPVDACGGDAALAFARSRTRNKPLLIAVKENETVLDDTPEKLDIDAVNVNNYWEAVGVIAAHKAGVEPKALRRDGIHRISSCTNIPGRQLEQKEIRKRERMPAYCVTGGTGLIASYLVKELLASGHKVRATVRDPGDEQRVGFLLSFDGAKERLSLVKADLMVEGSFDEAVDGVDGVFHTASPVFPIGNIQETLLDPAIKGTTNVLKSCAKSSSVKRVVLTSSCSAIRYRHDSTSLSPLNESHWSDLDYCKKYNLWYAYGKTVAEREAWRVAEELGIDLVVVNPSYVVGPLLTPQPSSSLLVIQSLMKGLHPSYPNMAVGFVHIDDVVSTHIVAMEDTRASGRLVCSGDVFHWSEIVELLKAKYPSNNLPDKCDGKEGDSNPHSMDTSKVKALGIQSFKGITEMLDDCILSLQKRGFL</sequence>
<dbReference type="InterPro" id="IPR036291">
    <property type="entry name" value="NAD(P)-bd_dom_sf"/>
</dbReference>
<evidence type="ECO:0000256" key="1">
    <source>
        <dbReference type="ARBA" id="ARBA00023002"/>
    </source>
</evidence>
<name>A0A835UH84_VANPL</name>
<dbReference type="Proteomes" id="UP000639772">
    <property type="component" value="Chromosome 11"/>
</dbReference>
<dbReference type="InterPro" id="IPR021763">
    <property type="entry name" value="DUF3326"/>
</dbReference>
<dbReference type="PANTHER" id="PTHR36891">
    <property type="entry name" value="OS01G0127400 PROTEIN"/>
    <property type="match status" value="1"/>
</dbReference>
<dbReference type="AlphaFoldDB" id="A0A835UH84"/>
<evidence type="ECO:0000313" key="4">
    <source>
        <dbReference type="Proteomes" id="UP000639772"/>
    </source>
</evidence>
<feature type="domain" description="NAD-dependent epimerase/dehydratase" evidence="2">
    <location>
        <begin position="423"/>
        <end position="658"/>
    </location>
</feature>
<dbReference type="EMBL" id="JADCNM010000011">
    <property type="protein sequence ID" value="KAG0463014.1"/>
    <property type="molecule type" value="Genomic_DNA"/>
</dbReference>
<dbReference type="InterPro" id="IPR001509">
    <property type="entry name" value="Epimerase_deHydtase"/>
</dbReference>
<proteinExistence type="predicted"/>
<dbReference type="Gene3D" id="3.40.50.720">
    <property type="entry name" value="NAD(P)-binding Rossmann-like Domain"/>
    <property type="match status" value="1"/>
</dbReference>